<dbReference type="Proteomes" id="UP000190166">
    <property type="component" value="Unassembled WGS sequence"/>
</dbReference>
<organism evidence="1 2">
    <name type="scientific">Chitinophaga ginsengisegetis</name>
    <dbReference type="NCBI Taxonomy" id="393003"/>
    <lineage>
        <taxon>Bacteria</taxon>
        <taxon>Pseudomonadati</taxon>
        <taxon>Bacteroidota</taxon>
        <taxon>Chitinophagia</taxon>
        <taxon>Chitinophagales</taxon>
        <taxon>Chitinophagaceae</taxon>
        <taxon>Chitinophaga</taxon>
    </lineage>
</organism>
<dbReference type="Gene3D" id="3.40.50.12370">
    <property type="match status" value="1"/>
</dbReference>
<dbReference type="SUPFAM" id="SSF52402">
    <property type="entry name" value="Adenine nucleotide alpha hydrolases-like"/>
    <property type="match status" value="2"/>
</dbReference>
<dbReference type="STRING" id="393003.SAMN05660461_1045"/>
<name>A0A1T5NBV4_9BACT</name>
<evidence type="ECO:0000313" key="1">
    <source>
        <dbReference type="EMBL" id="SKC97926.1"/>
    </source>
</evidence>
<sequence>MKKILLALDGAHFSKGAFDFACQLNDMQPLLLTGTFLPKMDFSPSWNSALVTGSVFEPTLEEYSDELVNENIKTFEEACIRHHIEYRVHKAPYDFTLADLKKETRFTDLLILGNEKFYENLGTDIPNDYLKMALHNAECPVLLIPENCHFPETIVMAYDGSRDATFAIKSFCYLLPELSAKKAILVYATDKEKAIPEMQLMEELVARHFTDLTIQKLEGDPGKYFDTWLADVDHPMLVCGSFARSDLSELFRKSFATEVMGEHRMPVFIAHS</sequence>
<dbReference type="EMBL" id="FUZZ01000001">
    <property type="protein sequence ID" value="SKC97926.1"/>
    <property type="molecule type" value="Genomic_DNA"/>
</dbReference>
<accession>A0A1T5NBV4</accession>
<keyword evidence="2" id="KW-1185">Reference proteome</keyword>
<proteinExistence type="predicted"/>
<gene>
    <name evidence="1" type="ORF">SAMN05660461_1045</name>
</gene>
<evidence type="ECO:0000313" key="2">
    <source>
        <dbReference type="Proteomes" id="UP000190166"/>
    </source>
</evidence>
<dbReference type="AlphaFoldDB" id="A0A1T5NBV4"/>
<dbReference type="RefSeq" id="WP_079468339.1">
    <property type="nucleotide sequence ID" value="NZ_FUZZ01000001.1"/>
</dbReference>
<protein>
    <recommendedName>
        <fullName evidence="3">Universal stress protein family protein</fullName>
    </recommendedName>
</protein>
<evidence type="ECO:0008006" key="3">
    <source>
        <dbReference type="Google" id="ProtNLM"/>
    </source>
</evidence>
<reference evidence="2" key="1">
    <citation type="submission" date="2017-02" db="EMBL/GenBank/DDBJ databases">
        <authorList>
            <person name="Varghese N."/>
            <person name="Submissions S."/>
        </authorList>
    </citation>
    <scope>NUCLEOTIDE SEQUENCE [LARGE SCALE GENOMIC DNA]</scope>
    <source>
        <strain evidence="2">DSM 18108</strain>
    </source>
</reference>